<evidence type="ECO:0000313" key="7">
    <source>
        <dbReference type="EMBL" id="KAK7715571.1"/>
    </source>
</evidence>
<keyword evidence="8" id="KW-1185">Reference proteome</keyword>
<keyword evidence="2" id="KW-0378">Hydrolase</keyword>
<dbReference type="Gene3D" id="3.40.50.10810">
    <property type="entry name" value="Tandem AAA-ATPase domain"/>
    <property type="match status" value="1"/>
</dbReference>
<dbReference type="Gene3D" id="3.40.50.300">
    <property type="entry name" value="P-loop containing nucleotide triphosphate hydrolases"/>
    <property type="match status" value="1"/>
</dbReference>
<sequence>MHQLVEVDGLRLEGLIGRGQFQAARAKAATTISVDVNVYGKREDAYRVGDILSSFGVYLQQPVCGLEQSTYYNPHFLHVEELLGLGPVQETPKFKFETKAEMNARGADTNSTATPVPEEGDARTEISNVLSSLTHHAILGKKAGTVALKSELKEHMYPGNMTFYKYHGRQRQQDANLLFERDVVFSTYATLASEPDRGIGILNSVEWFRIVLDEVFNLVAEHRWCLTGTPIQNSVEDLGALVSFLRVPLLDNPSTFRRYILNQAKHGSRNSFRNLKLLLSSICLRRTKDVAGMSDPVVQTRILSFDPAERQDYVGLLEQLRTHIDMDISGCTTGGESTRMLQGILKLRLFCNNGFMGCDASKMPLDADEVLSCLQQTGQASCVLCSRTIYSISSVPETDGGCPLEPCSHLACRDCAAGSSKKRLCPRCADGDTGSSIRGILQSMKELEAQDTAGADHPSQGPRYPSKLCAFVEDIQAQVAVKSLNLAVASRIYLLEPRWNPQLEQQAFGRAQRLGQTEQVTIIRYVMKDTVEEVTPLSSVITWSENEENLTHHWQSNVWQRQAKKLRDAARGFEKSGEKPGSGNEQDLRVSHIVYWLQI</sequence>
<keyword evidence="3" id="KW-0067">ATP-binding</keyword>
<reference evidence="7 8" key="1">
    <citation type="submission" date="2024-02" db="EMBL/GenBank/DDBJ databases">
        <title>De novo assembly and annotation of 12 fungi associated with fruit tree decline syndrome in Ontario, Canada.</title>
        <authorList>
            <person name="Sulman M."/>
            <person name="Ellouze W."/>
            <person name="Ilyukhin E."/>
        </authorList>
    </citation>
    <scope>NUCLEOTIDE SEQUENCE [LARGE SCALE GENOMIC DNA]</scope>
    <source>
        <strain evidence="7 8">M169</strain>
    </source>
</reference>
<dbReference type="InterPro" id="IPR001841">
    <property type="entry name" value="Znf_RING"/>
</dbReference>
<keyword evidence="4" id="KW-0862">Zinc</keyword>
<dbReference type="CDD" id="cd18793">
    <property type="entry name" value="SF2_C_SNF"/>
    <property type="match status" value="1"/>
</dbReference>
<dbReference type="PANTHER" id="PTHR45626:SF52">
    <property type="entry name" value="SINGLE-STRANDED DNA-DEPENDENT ATPASE (EUROFUNG)"/>
    <property type="match status" value="1"/>
</dbReference>
<evidence type="ECO:0000313" key="8">
    <source>
        <dbReference type="Proteomes" id="UP001430848"/>
    </source>
</evidence>
<evidence type="ECO:0000256" key="4">
    <source>
        <dbReference type="PROSITE-ProRule" id="PRU00175"/>
    </source>
</evidence>
<evidence type="ECO:0000259" key="5">
    <source>
        <dbReference type="PROSITE" id="PS50089"/>
    </source>
</evidence>
<feature type="domain" description="Helicase ATP-binding" evidence="6">
    <location>
        <begin position="137"/>
        <end position="248"/>
    </location>
</feature>
<keyword evidence="4" id="KW-0863">Zinc-finger</keyword>
<dbReference type="Proteomes" id="UP001430848">
    <property type="component" value="Unassembled WGS sequence"/>
</dbReference>
<dbReference type="InterPro" id="IPR038718">
    <property type="entry name" value="SNF2-like_sf"/>
</dbReference>
<dbReference type="InterPro" id="IPR049730">
    <property type="entry name" value="SNF2/RAD54-like_C"/>
</dbReference>
<evidence type="ECO:0000256" key="2">
    <source>
        <dbReference type="ARBA" id="ARBA00022801"/>
    </source>
</evidence>
<evidence type="ECO:0000256" key="1">
    <source>
        <dbReference type="ARBA" id="ARBA00022741"/>
    </source>
</evidence>
<keyword evidence="4" id="KW-0479">Metal-binding</keyword>
<dbReference type="InterPro" id="IPR000330">
    <property type="entry name" value="SNF2_N"/>
</dbReference>
<dbReference type="InterPro" id="IPR014001">
    <property type="entry name" value="Helicase_ATP-bd"/>
</dbReference>
<dbReference type="EMBL" id="JAKNSF020000109">
    <property type="protein sequence ID" value="KAK7715571.1"/>
    <property type="molecule type" value="Genomic_DNA"/>
</dbReference>
<dbReference type="InterPro" id="IPR027417">
    <property type="entry name" value="P-loop_NTPase"/>
</dbReference>
<accession>A0ABR1NU18</accession>
<dbReference type="SUPFAM" id="SSF52540">
    <property type="entry name" value="P-loop containing nucleoside triphosphate hydrolases"/>
    <property type="match status" value="2"/>
</dbReference>
<dbReference type="PANTHER" id="PTHR45626">
    <property type="entry name" value="TRANSCRIPTION TERMINATION FACTOR 2-RELATED"/>
    <property type="match status" value="1"/>
</dbReference>
<organism evidence="7 8">
    <name type="scientific">Diaporthe eres</name>
    <name type="common">Phomopsis oblonga</name>
    <dbReference type="NCBI Taxonomy" id="83184"/>
    <lineage>
        <taxon>Eukaryota</taxon>
        <taxon>Fungi</taxon>
        <taxon>Dikarya</taxon>
        <taxon>Ascomycota</taxon>
        <taxon>Pezizomycotina</taxon>
        <taxon>Sordariomycetes</taxon>
        <taxon>Sordariomycetidae</taxon>
        <taxon>Diaporthales</taxon>
        <taxon>Diaporthaceae</taxon>
        <taxon>Diaporthe</taxon>
        <taxon>Diaporthe eres species complex</taxon>
    </lineage>
</organism>
<dbReference type="PROSITE" id="PS50089">
    <property type="entry name" value="ZF_RING_2"/>
    <property type="match status" value="1"/>
</dbReference>
<evidence type="ECO:0000259" key="6">
    <source>
        <dbReference type="PROSITE" id="PS51192"/>
    </source>
</evidence>
<proteinExistence type="predicted"/>
<evidence type="ECO:0000256" key="3">
    <source>
        <dbReference type="ARBA" id="ARBA00022840"/>
    </source>
</evidence>
<dbReference type="InterPro" id="IPR050628">
    <property type="entry name" value="SNF2_RAD54_helicase_TF"/>
</dbReference>
<dbReference type="Pfam" id="PF00176">
    <property type="entry name" value="SNF2-rel_dom"/>
    <property type="match status" value="1"/>
</dbReference>
<name>A0ABR1NU18_DIAER</name>
<dbReference type="PROSITE" id="PS51192">
    <property type="entry name" value="HELICASE_ATP_BIND_1"/>
    <property type="match status" value="1"/>
</dbReference>
<gene>
    <name evidence="7" type="ORF">SLS63_011476</name>
</gene>
<feature type="domain" description="RING-type" evidence="5">
    <location>
        <begin position="382"/>
        <end position="428"/>
    </location>
</feature>
<protein>
    <submittedName>
        <fullName evidence="7">Uncharacterized protein</fullName>
    </submittedName>
</protein>
<comment type="caution">
    <text evidence="7">The sequence shown here is derived from an EMBL/GenBank/DDBJ whole genome shotgun (WGS) entry which is preliminary data.</text>
</comment>
<keyword evidence="1" id="KW-0547">Nucleotide-binding</keyword>